<proteinExistence type="predicted"/>
<dbReference type="Proteomes" id="UP000011300">
    <property type="component" value="Segment"/>
</dbReference>
<evidence type="ECO:0000256" key="2">
    <source>
        <dbReference type="ARBA" id="ARBA00011923"/>
    </source>
</evidence>
<dbReference type="SUPFAM" id="SSF53335">
    <property type="entry name" value="S-adenosyl-L-methionine-dependent methyltransferases"/>
    <property type="match status" value="1"/>
</dbReference>
<comment type="subunit">
    <text evidence="13 15">Interacts with poly(A) polymerase catalytic subunit OPG063. Interacts with OPG109 and OPG123; these interactions might help linking transcription to capping and polyadenylation.</text>
</comment>
<feature type="binding site" evidence="18">
    <location>
        <position position="230"/>
    </location>
    <ligand>
        <name>mRNA</name>
        <dbReference type="ChEBI" id="CHEBI:33699"/>
    </ligand>
</feature>
<feature type="binding site" evidence="17">
    <location>
        <position position="115"/>
    </location>
    <ligand>
        <name>S-adenosyl-L-methionine</name>
        <dbReference type="ChEBI" id="CHEBI:59789"/>
    </ligand>
</feature>
<evidence type="ECO:0000256" key="5">
    <source>
        <dbReference type="ARBA" id="ARBA00022664"/>
    </source>
</evidence>
<organismHost>
    <name type="scientific">Crocodylus porosus</name>
    <name type="common">Saltwater crocodile</name>
    <name type="synonym">Estuarine crocodile</name>
    <dbReference type="NCBI Taxonomy" id="8502"/>
</organismHost>
<dbReference type="GO" id="GO:0004483">
    <property type="term" value="F:methyltransferase cap1 activity"/>
    <property type="evidence" value="ECO:0007669"/>
    <property type="project" value="UniProtKB-UniRule"/>
</dbReference>
<keyword evidence="10" id="KW-0648">Protein biosynthesis</keyword>
<feature type="binding site" evidence="18">
    <location>
        <begin position="175"/>
        <end position="178"/>
    </location>
    <ligand>
        <name>mRNA</name>
        <dbReference type="ChEBI" id="CHEBI:33699"/>
    </ligand>
</feature>
<dbReference type="Gene3D" id="3.40.50.150">
    <property type="entry name" value="Vaccinia Virus protein VP39"/>
    <property type="match status" value="1"/>
</dbReference>
<evidence type="ECO:0000256" key="14">
    <source>
        <dbReference type="ARBA" id="ARBA00049042"/>
    </source>
</evidence>
<dbReference type="GeneID" id="4363378"/>
<evidence type="ECO:0000256" key="6">
    <source>
        <dbReference type="ARBA" id="ARBA00022679"/>
    </source>
</evidence>
<keyword evidence="4 15" id="KW-0489">Methyltransferase</keyword>
<dbReference type="InterPro" id="IPR030375">
    <property type="entry name" value="Poxvir_cap_MeTfrase"/>
</dbReference>
<dbReference type="GO" id="GO:0006370">
    <property type="term" value="P:7-methylguanosine mRNA capping"/>
    <property type="evidence" value="ECO:0007669"/>
    <property type="project" value="UniProtKB-UniRule"/>
</dbReference>
<dbReference type="EMBL" id="DQ356948">
    <property type="protein sequence ID" value="ABJ08987.1"/>
    <property type="molecule type" value="Genomic_DNA"/>
</dbReference>
<feature type="binding site" evidence="18">
    <location>
        <position position="180"/>
    </location>
    <ligand>
        <name>mRNA</name>
        <dbReference type="ChEBI" id="CHEBI:33699"/>
    </ligand>
</feature>
<reference evidence="19 20" key="1">
    <citation type="journal article" date="2006" name="J. Virol.">
        <title>Genome of crocodilepox virus.</title>
        <authorList>
            <person name="Afonso C.L."/>
            <person name="Tulman E.R."/>
            <person name="Delhon G."/>
            <person name="Lu Z."/>
            <person name="Viljoen G.J."/>
            <person name="Wallace D.B."/>
            <person name="Kutish G.F."/>
            <person name="Rock D.L."/>
        </authorList>
    </citation>
    <scope>NUCLEOTIDE SEQUENCE [LARGE SCALE GENOMIC DNA]</scope>
    <source>
        <strain evidence="20">Isolate Crocodylus niloticus/Zimbabwe/Ume/2001</strain>
    </source>
</reference>
<dbReference type="InterPro" id="IPR025804">
    <property type="entry name" value="Pox/kineto_cap_MeTfrase"/>
</dbReference>
<keyword evidence="9" id="KW-0946">Virion</keyword>
<keyword evidence="7 15" id="KW-0949">S-adenosyl-L-methionine</keyword>
<keyword evidence="8" id="KW-0251">Elongation factor</keyword>
<name>Q070F5_CPRVZ</name>
<evidence type="ECO:0000256" key="12">
    <source>
        <dbReference type="ARBA" id="ARBA00034661"/>
    </source>
</evidence>
<dbReference type="Pfam" id="PF01358">
    <property type="entry name" value="PARP_regulatory"/>
    <property type="match status" value="1"/>
</dbReference>
<accession>Q070F5</accession>
<feature type="binding site" evidence="17">
    <location>
        <position position="65"/>
    </location>
    <ligand>
        <name>S-adenosyl-L-methionine</name>
        <dbReference type="ChEBI" id="CHEBI:59789"/>
    </ligand>
</feature>
<feature type="binding site" evidence="17">
    <location>
        <position position="37"/>
    </location>
    <ligand>
        <name>S-adenosyl-L-methionine</name>
        <dbReference type="ChEBI" id="CHEBI:59789"/>
    </ligand>
</feature>
<evidence type="ECO:0000313" key="19">
    <source>
        <dbReference type="EMBL" id="ABJ08987.1"/>
    </source>
</evidence>
<feature type="binding site" evidence="17">
    <location>
        <position position="67"/>
    </location>
    <ligand>
        <name>S-adenosyl-L-methionine</name>
        <dbReference type="ChEBI" id="CHEBI:59789"/>
    </ligand>
</feature>
<feature type="binding site" evidence="17">
    <location>
        <position position="94"/>
    </location>
    <ligand>
        <name>S-adenosyl-L-methionine</name>
        <dbReference type="ChEBI" id="CHEBI:59789"/>
    </ligand>
</feature>
<dbReference type="CDD" id="cd20756">
    <property type="entry name" value="capping_2-OMTase_Poxviridae"/>
    <property type="match status" value="1"/>
</dbReference>
<feature type="active site" description="For methyltransferase activity" evidence="16">
    <location>
        <position position="173"/>
    </location>
</feature>
<evidence type="ECO:0000256" key="7">
    <source>
        <dbReference type="ARBA" id="ARBA00022691"/>
    </source>
</evidence>
<dbReference type="RefSeq" id="YP_784286.1">
    <property type="nucleotide sequence ID" value="NC_008030.1"/>
</dbReference>
<evidence type="ECO:0000256" key="8">
    <source>
        <dbReference type="ARBA" id="ARBA00022768"/>
    </source>
</evidence>
<comment type="catalytic activity">
    <reaction evidence="14 15">
        <text>a 5'-end (N(7)-methyl 5'-triphosphoguanosine)-ribonucleoside in mRNA + S-adenosyl-L-methionine = a 5'-end (N(7)-methyl 5'-triphosphoguanosine)-(2'-O-methyl-ribonucleoside) in mRNA + S-adenosyl-L-homocysteine + H(+)</text>
        <dbReference type="Rhea" id="RHEA:67020"/>
        <dbReference type="Rhea" id="RHEA-COMP:17167"/>
        <dbReference type="Rhea" id="RHEA-COMP:17168"/>
        <dbReference type="ChEBI" id="CHEBI:15378"/>
        <dbReference type="ChEBI" id="CHEBI:57856"/>
        <dbReference type="ChEBI" id="CHEBI:59789"/>
        <dbReference type="ChEBI" id="CHEBI:156461"/>
        <dbReference type="ChEBI" id="CHEBI:167609"/>
        <dbReference type="EC" id="2.1.1.57"/>
    </reaction>
</comment>
<feature type="binding site" evidence="18">
    <location>
        <position position="23"/>
    </location>
    <ligand>
        <name>mRNA</name>
        <dbReference type="ChEBI" id="CHEBI:33699"/>
    </ligand>
</feature>
<dbReference type="KEGG" id="vg:4363378"/>
<comment type="function">
    <text evidence="12 15">Displays methyltransferase, positive regulation of the poly(A) polymerase and transcription elongation activities. Involved in the modification of both mRNA ends and in intermediate and late gene positive transcription elongation. At the mRNAs 5' end, methylates the ribose 2' OH group of the first transcribed nucleotide, thereby producing a 2'-O-methylpurine cap. At the 3' end, functions as a processivity factor which stimulates the activity of the viral poly(A) polymerase OPG063 that creates mRNA's poly(A) tail. In the presence of OPG102, OPG063 does not dissociate from the RNA allowing tail elongation to around 250 adenylates.</text>
</comment>
<dbReference type="GO" id="GO:0031440">
    <property type="term" value="P:regulation of mRNA 3'-end processing"/>
    <property type="evidence" value="ECO:0007669"/>
    <property type="project" value="UniProtKB-UniRule"/>
</dbReference>
<keyword evidence="5 15" id="KW-0507">mRNA processing</keyword>
<feature type="binding site" evidence="17">
    <location>
        <position position="96"/>
    </location>
    <ligand>
        <name>S-adenosyl-L-methionine</name>
        <dbReference type="ChEBI" id="CHEBI:59789"/>
    </ligand>
</feature>
<evidence type="ECO:0000313" key="20">
    <source>
        <dbReference type="Proteomes" id="UP000011300"/>
    </source>
</evidence>
<organism evidence="19 20">
    <name type="scientific">Nile crocodilepox virus (isolate Crocodylus niloticus/Zimbabwe/Ume/2001)</name>
    <name type="common">CRV</name>
    <dbReference type="NCBI Taxonomy" id="1289473"/>
    <lineage>
        <taxon>Viruses</taxon>
        <taxon>Varidnaviria</taxon>
        <taxon>Bamfordvirae</taxon>
        <taxon>Nucleocytoviricota</taxon>
        <taxon>Pokkesviricetes</taxon>
        <taxon>Chitovirales</taxon>
        <taxon>Poxviridae</taxon>
        <taxon>Chordopoxvirinae</taxon>
        <taxon>Crocodylidpoxvirus</taxon>
        <taxon>Crocodylidpoxvirus nilecrocodilepox</taxon>
        <taxon>Nile crocodilepox virus</taxon>
    </lineage>
</organism>
<evidence type="ECO:0000256" key="4">
    <source>
        <dbReference type="ARBA" id="ARBA00022603"/>
    </source>
</evidence>
<evidence type="ECO:0000256" key="13">
    <source>
        <dbReference type="ARBA" id="ARBA00046511"/>
    </source>
</evidence>
<protein>
    <recommendedName>
        <fullName evidence="3 15">Cap-specific mRNA (nucleoside-2'-O-)-methyltransferase</fullName>
        <ecNumber evidence="2 15">2.1.1.57</ecNumber>
    </recommendedName>
</protein>
<dbReference type="GO" id="GO:0032259">
    <property type="term" value="P:methylation"/>
    <property type="evidence" value="ECO:0007669"/>
    <property type="project" value="UniProtKB-KW"/>
</dbReference>
<keyword evidence="20" id="KW-1185">Reference proteome</keyword>
<evidence type="ECO:0000256" key="18">
    <source>
        <dbReference type="PIRSR" id="PIRSR003726-3"/>
    </source>
</evidence>
<keyword evidence="6 15" id="KW-0808">Transferase</keyword>
<evidence type="ECO:0000256" key="9">
    <source>
        <dbReference type="ARBA" id="ARBA00022844"/>
    </source>
</evidence>
<dbReference type="EC" id="2.1.1.57" evidence="2 15"/>
<keyword evidence="11 15" id="KW-0506">mRNA capping</keyword>
<feature type="binding site" evidence="17">
    <location>
        <position position="71"/>
    </location>
    <ligand>
        <name>S-adenosyl-L-methionine</name>
        <dbReference type="ChEBI" id="CHEBI:59789"/>
    </ligand>
</feature>
<evidence type="ECO:0000256" key="10">
    <source>
        <dbReference type="ARBA" id="ARBA00022917"/>
    </source>
</evidence>
<organismHost>
    <name type="scientific">Crocodylus niloticus</name>
    <name type="common">Nile crocodile</name>
    <name type="synonym">African crocodile</name>
    <dbReference type="NCBI Taxonomy" id="8501"/>
</organismHost>
<dbReference type="PIRSF" id="PIRSF003726">
    <property type="entry name" value="PolA_polym_reg_poxV"/>
    <property type="match status" value="1"/>
</dbReference>
<evidence type="ECO:0000256" key="16">
    <source>
        <dbReference type="PIRSR" id="PIRSR003726-1"/>
    </source>
</evidence>
<evidence type="ECO:0000256" key="11">
    <source>
        <dbReference type="ARBA" id="ARBA00023042"/>
    </source>
</evidence>
<feature type="binding site" evidence="18">
    <location>
        <begin position="203"/>
        <end position="205"/>
    </location>
    <ligand>
        <name>mRNA</name>
        <dbReference type="ChEBI" id="CHEBI:33699"/>
    </ligand>
</feature>
<dbReference type="PROSITE" id="PS51612">
    <property type="entry name" value="SAM_MT_2O_PK"/>
    <property type="match status" value="1"/>
</dbReference>
<dbReference type="InterPro" id="IPR029063">
    <property type="entry name" value="SAM-dependent_MTases_sf"/>
</dbReference>
<comment type="subcellular location">
    <subcellularLocation>
        <location evidence="1">Virion</location>
    </subcellularLocation>
</comment>
<evidence type="ECO:0000256" key="17">
    <source>
        <dbReference type="PIRSR" id="PIRSR003726-2"/>
    </source>
</evidence>
<gene>
    <name evidence="19" type="ORF">CRV096</name>
</gene>
<dbReference type="InterPro" id="IPR000176">
    <property type="entry name" value="mRNA_MeTrfase-like"/>
</dbReference>
<feature type="binding site" evidence="17">
    <location>
        <position position="137"/>
    </location>
    <ligand>
        <name>S-adenosyl-L-methionine</name>
        <dbReference type="ChEBI" id="CHEBI:59789"/>
    </ligand>
</feature>
<evidence type="ECO:0000256" key="3">
    <source>
        <dbReference type="ARBA" id="ARBA00015701"/>
    </source>
</evidence>
<evidence type="ECO:0000256" key="15">
    <source>
        <dbReference type="PIRNR" id="PIRNR003726"/>
    </source>
</evidence>
<evidence type="ECO:0000256" key="1">
    <source>
        <dbReference type="ARBA" id="ARBA00004328"/>
    </source>
</evidence>
<organismHost>
    <name type="scientific">Crocodylus johnstoni</name>
    <name type="common">Australian freshwater crocodile</name>
    <dbReference type="NCBI Taxonomy" id="184234"/>
</organismHost>
<dbReference type="GO" id="GO:0044423">
    <property type="term" value="C:virion component"/>
    <property type="evidence" value="ECO:0007669"/>
    <property type="project" value="UniProtKB-KW"/>
</dbReference>
<sequence length="294" mass="34350">MAGTISMPKPYLFFSDLSGEEEYSADYEQRRFRSQGQLKLLLGELYFLDQLSKAGTLSGSPTVVYIGSAPGTHIRYLRDHFAKLGYELRWVLIDGREHDASLRGLPDVELVTRFVNEAYLHRLRAKLGDRAVVLISDIRAVRDGEPRTEDMLEDYRLQNKMVEVLKPVAFSLKWRCPFPDQWTKDFVVIKGAEFLQPFRPSYSTEMRLLSLNGRPLTIRHVTLDAAKEYERKLFYLNHRVRRCTVLSFDFYNQGYDYFHAYWLLKDLSYPAVFQSEKIKAAFLLQEIFDFLGIK</sequence>